<gene>
    <name evidence="3" type="ORF">FHR38_001691</name>
</gene>
<proteinExistence type="predicted"/>
<evidence type="ECO:0000256" key="1">
    <source>
        <dbReference type="SAM" id="MobiDB-lite"/>
    </source>
</evidence>
<evidence type="ECO:0000259" key="2">
    <source>
        <dbReference type="PROSITE" id="PS51186"/>
    </source>
</evidence>
<dbReference type="PANTHER" id="PTHR43441:SF10">
    <property type="entry name" value="ACETYLTRANSFERASE"/>
    <property type="match status" value="1"/>
</dbReference>
<protein>
    <submittedName>
        <fullName evidence="3">RimJ/RimL family protein N-acetyltransferase</fullName>
    </submittedName>
</protein>
<dbReference type="Proteomes" id="UP000578819">
    <property type="component" value="Unassembled WGS sequence"/>
</dbReference>
<dbReference type="InterPro" id="IPR051908">
    <property type="entry name" value="Ribosomal_N-acetyltransferase"/>
</dbReference>
<dbReference type="Pfam" id="PF13302">
    <property type="entry name" value="Acetyltransf_3"/>
    <property type="match status" value="2"/>
</dbReference>
<dbReference type="RefSeq" id="WP_184534123.1">
    <property type="nucleotide sequence ID" value="NZ_JACHJW010000001.1"/>
</dbReference>
<dbReference type="Gene3D" id="3.40.630.30">
    <property type="match status" value="2"/>
</dbReference>
<dbReference type="AlphaFoldDB" id="A0A7W7SNF0"/>
<reference evidence="3 4" key="1">
    <citation type="submission" date="2020-08" db="EMBL/GenBank/DDBJ databases">
        <title>Sequencing the genomes of 1000 actinobacteria strains.</title>
        <authorList>
            <person name="Klenk H.-P."/>
        </authorList>
    </citation>
    <scope>NUCLEOTIDE SEQUENCE [LARGE SCALE GENOMIC DNA]</scope>
    <source>
        <strain evidence="3 4">DSM 45886</strain>
    </source>
</reference>
<dbReference type="EMBL" id="JACHJW010000001">
    <property type="protein sequence ID" value="MBB4957958.1"/>
    <property type="molecule type" value="Genomic_DNA"/>
</dbReference>
<feature type="domain" description="N-acetyltransferase" evidence="2">
    <location>
        <begin position="11"/>
        <end position="176"/>
    </location>
</feature>
<comment type="caution">
    <text evidence="3">The sequence shown here is derived from an EMBL/GenBank/DDBJ whole genome shotgun (WGS) entry which is preliminary data.</text>
</comment>
<sequence length="423" mass="46000">MEPTELRADGLLLRPWRPDDADAVYRACQDPDIQRWTTVPAPYLMEHAVGFVGTMAPAGWAQQTSAPFAVCDVETGELLASCGLVTIDPVLRSAEVGYWTAPWARGRGVAVRATRMVSRWAFDVLGLRRLIWQAEVGNHASRLVALRAGFQIEGRLRLADPHPRGGPDGWVGSLLPGDLTGPPTPASASLDSRAAEPTDPDSPAPGPAGPRLLETRRAGVFGRPQPTLAGTAGDVKIQLRPLAERDVDAIVATCRDPETLRWTRLPDPYQRSEAESFVRDFGPTAWARGSGAEFAIVDPDDNYAGSMSLRLSPTDPGLADVGFMAAPWIRGRGYVPAALVALCDWGFETLGLDRIEWRAHVGNTASRRAAEKAGFVFEGTARSALNQRGRRVDAWVAAMLPTDRQHSERQHSNQQPTDRQHSD</sequence>
<keyword evidence="3" id="KW-0808">Transferase</keyword>
<evidence type="ECO:0000313" key="4">
    <source>
        <dbReference type="Proteomes" id="UP000578819"/>
    </source>
</evidence>
<accession>A0A7W7SNF0</accession>
<feature type="region of interest" description="Disordered" evidence="1">
    <location>
        <begin position="158"/>
        <end position="212"/>
    </location>
</feature>
<dbReference type="GO" id="GO:0008999">
    <property type="term" value="F:protein-N-terminal-alanine acetyltransferase activity"/>
    <property type="evidence" value="ECO:0007669"/>
    <property type="project" value="TreeGrafter"/>
</dbReference>
<organism evidence="3 4">
    <name type="scientific">Micromonospora polyrhachis</name>
    <dbReference type="NCBI Taxonomy" id="1282883"/>
    <lineage>
        <taxon>Bacteria</taxon>
        <taxon>Bacillati</taxon>
        <taxon>Actinomycetota</taxon>
        <taxon>Actinomycetes</taxon>
        <taxon>Micromonosporales</taxon>
        <taxon>Micromonosporaceae</taxon>
        <taxon>Micromonospora</taxon>
    </lineage>
</organism>
<dbReference type="PANTHER" id="PTHR43441">
    <property type="entry name" value="RIBOSOMAL-PROTEIN-SERINE ACETYLTRANSFERASE"/>
    <property type="match status" value="1"/>
</dbReference>
<name>A0A7W7SNF0_9ACTN</name>
<dbReference type="GO" id="GO:0005737">
    <property type="term" value="C:cytoplasm"/>
    <property type="evidence" value="ECO:0007669"/>
    <property type="project" value="TreeGrafter"/>
</dbReference>
<dbReference type="GO" id="GO:1990189">
    <property type="term" value="F:protein N-terminal-serine acetyltransferase activity"/>
    <property type="evidence" value="ECO:0007669"/>
    <property type="project" value="TreeGrafter"/>
</dbReference>
<dbReference type="SUPFAM" id="SSF55729">
    <property type="entry name" value="Acyl-CoA N-acyltransferases (Nat)"/>
    <property type="match status" value="2"/>
</dbReference>
<feature type="region of interest" description="Disordered" evidence="1">
    <location>
        <begin position="402"/>
        <end position="423"/>
    </location>
</feature>
<feature type="domain" description="N-acetyltransferase" evidence="2">
    <location>
        <begin position="237"/>
        <end position="401"/>
    </location>
</feature>
<dbReference type="PROSITE" id="PS51186">
    <property type="entry name" value="GNAT"/>
    <property type="match status" value="2"/>
</dbReference>
<evidence type="ECO:0000313" key="3">
    <source>
        <dbReference type="EMBL" id="MBB4957958.1"/>
    </source>
</evidence>
<keyword evidence="4" id="KW-1185">Reference proteome</keyword>
<dbReference type="InterPro" id="IPR000182">
    <property type="entry name" value="GNAT_dom"/>
</dbReference>
<dbReference type="InterPro" id="IPR016181">
    <property type="entry name" value="Acyl_CoA_acyltransferase"/>
</dbReference>